<comment type="caution">
    <text evidence="1">The sequence shown here is derived from an EMBL/GenBank/DDBJ whole genome shotgun (WGS) entry which is preliminary data.</text>
</comment>
<dbReference type="RefSeq" id="WP_301662639.1">
    <property type="nucleotide sequence ID" value="NZ_VCYH01000001.1"/>
</dbReference>
<reference evidence="1" key="1">
    <citation type="submission" date="2019-05" db="EMBL/GenBank/DDBJ databases">
        <title>Methanoculleus sp. FWC-SCC1, a methanogenic archaeon isolated from deep marine cold seep.</title>
        <authorList>
            <person name="Chen Y.-W."/>
            <person name="Chen S.-C."/>
            <person name="Teng N.-H."/>
            <person name="Lai M.-C."/>
        </authorList>
    </citation>
    <scope>NUCLEOTIDE SEQUENCE</scope>
    <source>
        <strain evidence="1">FWC-SCC1</strain>
    </source>
</reference>
<sequence>MADFVETNNTKTAVRELTAPIADISTFDALIASVLNDNPFGCVDYVEGGVTYDGVSRNRESYTAKVIYEDIAAKTVGRISARAPSVAAFGSAATELMGNAALETAMGGDAVRDAEGDTYSCQLKCHDPSGEIYYVTFSRDAVRITSYQSDTIRTTVETWADSVPTLA</sequence>
<protein>
    <submittedName>
        <fullName evidence="1">Uncharacterized protein</fullName>
    </submittedName>
</protein>
<dbReference type="EMBL" id="VCYH01000001">
    <property type="protein sequence ID" value="MDN7023596.1"/>
    <property type="molecule type" value="Genomic_DNA"/>
</dbReference>
<name>A0ABT8M6N8_9EURY</name>
<evidence type="ECO:0000313" key="1">
    <source>
        <dbReference type="EMBL" id="MDN7023596.1"/>
    </source>
</evidence>
<evidence type="ECO:0000313" key="2">
    <source>
        <dbReference type="Proteomes" id="UP001168338"/>
    </source>
</evidence>
<dbReference type="Proteomes" id="UP001168338">
    <property type="component" value="Unassembled WGS sequence"/>
</dbReference>
<organism evidence="1 2">
    <name type="scientific">Methanoculleus frigidifontis</name>
    <dbReference type="NCBI Taxonomy" id="2584085"/>
    <lineage>
        <taxon>Archaea</taxon>
        <taxon>Methanobacteriati</taxon>
        <taxon>Methanobacteriota</taxon>
        <taxon>Stenosarchaea group</taxon>
        <taxon>Methanomicrobia</taxon>
        <taxon>Methanomicrobiales</taxon>
        <taxon>Methanomicrobiaceae</taxon>
        <taxon>Methanoculleus</taxon>
    </lineage>
</organism>
<gene>
    <name evidence="1" type="ORF">FGU65_01560</name>
</gene>
<keyword evidence="2" id="KW-1185">Reference proteome</keyword>
<proteinExistence type="predicted"/>
<accession>A0ABT8M6N8</accession>